<protein>
    <recommendedName>
        <fullName evidence="4">RUN domain-containing protein</fullName>
    </recommendedName>
</protein>
<feature type="domain" description="RUN" evidence="4">
    <location>
        <begin position="89"/>
        <end position="222"/>
    </location>
</feature>
<dbReference type="SMART" id="SM00593">
    <property type="entry name" value="RUN"/>
    <property type="match status" value="1"/>
</dbReference>
<proteinExistence type="predicted"/>
<dbReference type="EMBL" id="JAODUO010000035">
    <property type="protein sequence ID" value="KAK2192262.1"/>
    <property type="molecule type" value="Genomic_DNA"/>
</dbReference>
<evidence type="ECO:0000256" key="2">
    <source>
        <dbReference type="SAM" id="Coils"/>
    </source>
</evidence>
<name>A0AAD9PCL1_RIDPI</name>
<feature type="coiled-coil region" evidence="2">
    <location>
        <begin position="270"/>
        <end position="410"/>
    </location>
</feature>
<dbReference type="PANTHER" id="PTHR45956">
    <property type="entry name" value="RUN AND FYVE DOMAIN-CONTAINING PROTEIN 2-LIKE PROTEIN"/>
    <property type="match status" value="1"/>
</dbReference>
<gene>
    <name evidence="5" type="ORF">NP493_35g01051</name>
</gene>
<dbReference type="Proteomes" id="UP001209878">
    <property type="component" value="Unassembled WGS sequence"/>
</dbReference>
<dbReference type="PROSITE" id="PS50826">
    <property type="entry name" value="RUN"/>
    <property type="match status" value="1"/>
</dbReference>
<keyword evidence="1 2" id="KW-0175">Coiled coil</keyword>
<keyword evidence="6" id="KW-1185">Reference proteome</keyword>
<dbReference type="InterPro" id="IPR004012">
    <property type="entry name" value="Run_dom"/>
</dbReference>
<dbReference type="CDD" id="cd17681">
    <property type="entry name" value="RUN_RUFY1_like"/>
    <property type="match status" value="1"/>
</dbReference>
<dbReference type="AlphaFoldDB" id="A0AAD9PCL1"/>
<dbReference type="GO" id="GO:0005737">
    <property type="term" value="C:cytoplasm"/>
    <property type="evidence" value="ECO:0007669"/>
    <property type="project" value="TreeGrafter"/>
</dbReference>
<dbReference type="InterPro" id="IPR037213">
    <property type="entry name" value="Run_dom_sf"/>
</dbReference>
<evidence type="ECO:0000313" key="6">
    <source>
        <dbReference type="Proteomes" id="UP001209878"/>
    </source>
</evidence>
<dbReference type="InterPro" id="IPR047335">
    <property type="entry name" value="RUFY1-3"/>
</dbReference>
<evidence type="ECO:0000256" key="3">
    <source>
        <dbReference type="SAM" id="MobiDB-lite"/>
    </source>
</evidence>
<sequence length="450" mass="51075">MATTSESQATTAEVTTTTATLVDGEDAEELPDASRQEDVTTPAAPENRVTTPYVKRNPSAIERANLLIVCKLVVKEVIGSSLKHGRMLDDEHAPLQQFFVVLEHVLRHRIKPKKGILRDRREVWSLLEQVERYVPDAVDITTSVKEMPHIKSNVGRGRAWLRLALMQKRLADYFRVLIDKKEEVLGEFYEAGSVMLEDEGEEIAGLLVGLNVIDCNMAIKDKDLDQPLGVIDFSLYLQDRIKIQSPEDESQGQAKMAAILDQKNYLEELNRHLNATVTNLQQKLETVQTANTLMKEDLAISKNSILELQQQTTQLRADKDKLMNDFQKQIETAKVDLDTERETYETSRTGLDSMYQDMQKKLQEETRLRLDVEKEMELQIGMKQEVEMAMRLLEKDIHEKQDSIVILRKQLDDIKAINLEMYNKLKVGGANSRGRSSLEVGGTFLGGGVH</sequence>
<evidence type="ECO:0000259" key="4">
    <source>
        <dbReference type="PROSITE" id="PS50826"/>
    </source>
</evidence>
<dbReference type="SUPFAM" id="SSF140741">
    <property type="entry name" value="RUN domain-like"/>
    <property type="match status" value="1"/>
</dbReference>
<dbReference type="Gene3D" id="1.20.58.900">
    <property type="match status" value="1"/>
</dbReference>
<feature type="region of interest" description="Disordered" evidence="3">
    <location>
        <begin position="1"/>
        <end position="50"/>
    </location>
</feature>
<reference evidence="5" key="1">
    <citation type="journal article" date="2023" name="Mol. Biol. Evol.">
        <title>Third-Generation Sequencing Reveals the Adaptive Role of the Epigenome in Three Deep-Sea Polychaetes.</title>
        <authorList>
            <person name="Perez M."/>
            <person name="Aroh O."/>
            <person name="Sun Y."/>
            <person name="Lan Y."/>
            <person name="Juniper S.K."/>
            <person name="Young C.R."/>
            <person name="Angers B."/>
            <person name="Qian P.Y."/>
        </authorList>
    </citation>
    <scope>NUCLEOTIDE SEQUENCE</scope>
    <source>
        <strain evidence="5">R07B-5</strain>
    </source>
</reference>
<evidence type="ECO:0000313" key="5">
    <source>
        <dbReference type="EMBL" id="KAK2192262.1"/>
    </source>
</evidence>
<comment type="caution">
    <text evidence="5">The sequence shown here is derived from an EMBL/GenBank/DDBJ whole genome shotgun (WGS) entry which is preliminary data.</text>
</comment>
<dbReference type="PANTHER" id="PTHR45956:SF6">
    <property type="entry name" value="RUN DOMAIN-CONTAINING PROTEIN"/>
    <property type="match status" value="1"/>
</dbReference>
<dbReference type="Pfam" id="PF02759">
    <property type="entry name" value="RUN"/>
    <property type="match status" value="1"/>
</dbReference>
<organism evidence="5 6">
    <name type="scientific">Ridgeia piscesae</name>
    <name type="common">Tubeworm</name>
    <dbReference type="NCBI Taxonomy" id="27915"/>
    <lineage>
        <taxon>Eukaryota</taxon>
        <taxon>Metazoa</taxon>
        <taxon>Spiralia</taxon>
        <taxon>Lophotrochozoa</taxon>
        <taxon>Annelida</taxon>
        <taxon>Polychaeta</taxon>
        <taxon>Sedentaria</taxon>
        <taxon>Canalipalpata</taxon>
        <taxon>Sabellida</taxon>
        <taxon>Siboglinidae</taxon>
        <taxon>Ridgeia</taxon>
    </lineage>
</organism>
<accession>A0AAD9PCL1</accession>
<dbReference type="FunFam" id="1.20.58.900:FF:000011">
    <property type="entry name" value="Uncharacterized protein, isoform B"/>
    <property type="match status" value="1"/>
</dbReference>
<evidence type="ECO:0000256" key="1">
    <source>
        <dbReference type="ARBA" id="ARBA00023054"/>
    </source>
</evidence>
<feature type="compositionally biased region" description="Low complexity" evidence="3">
    <location>
        <begin position="1"/>
        <end position="20"/>
    </location>
</feature>